<dbReference type="OrthoDB" id="3270058at2759"/>
<proteinExistence type="predicted"/>
<protein>
    <submittedName>
        <fullName evidence="1">Uncharacterized protein</fullName>
    </submittedName>
</protein>
<evidence type="ECO:0000313" key="1">
    <source>
        <dbReference type="EMBL" id="KIJ28544.1"/>
    </source>
</evidence>
<dbReference type="Proteomes" id="UP000054279">
    <property type="component" value="Unassembled WGS sequence"/>
</dbReference>
<reference evidence="1 2" key="1">
    <citation type="submission" date="2014-06" db="EMBL/GenBank/DDBJ databases">
        <title>Evolutionary Origins and Diversification of the Mycorrhizal Mutualists.</title>
        <authorList>
            <consortium name="DOE Joint Genome Institute"/>
            <consortium name="Mycorrhizal Genomics Consortium"/>
            <person name="Kohler A."/>
            <person name="Kuo A."/>
            <person name="Nagy L.G."/>
            <person name="Floudas D."/>
            <person name="Copeland A."/>
            <person name="Barry K.W."/>
            <person name="Cichocki N."/>
            <person name="Veneault-Fourrey C."/>
            <person name="LaButti K."/>
            <person name="Lindquist E.A."/>
            <person name="Lipzen A."/>
            <person name="Lundell T."/>
            <person name="Morin E."/>
            <person name="Murat C."/>
            <person name="Riley R."/>
            <person name="Ohm R."/>
            <person name="Sun H."/>
            <person name="Tunlid A."/>
            <person name="Henrissat B."/>
            <person name="Grigoriev I.V."/>
            <person name="Hibbett D.S."/>
            <person name="Martin F."/>
        </authorList>
    </citation>
    <scope>NUCLEOTIDE SEQUENCE [LARGE SCALE GENOMIC DNA]</scope>
    <source>
        <strain evidence="1 2">SS14</strain>
    </source>
</reference>
<sequence length="362" mass="40335">MADTSTRHIPTTSEINGAKLKVLKHMINTINEEKIHLEQGKVKGLSKQGNIAELRERVAGYYGIDLAAPSAPIPTSAAAVPLPVDFEIGKAQWAWARMLAKEWMDAEAEQKEFKLWPTEMEYALSQDVILQLRTLLPNHHIPTSSPVPSDQDQLQSLIRAAKDGDSTALRQLKSLFATDNGSLDLVPLNVVSSSTSLVAATPPSPSTSFREPSQLLQPPSQLAALTACQEDIEVFKKTDGIREVIEQVRDGTVAHFRAKYGPTQDRKANLEEEFGGDLEQFVSFFTFTGAVKRQKDVSKTRAFRLLVEDLPKRNSALEVERKKDCYKDGGGGFSELLWSAKWDSKNKWEIWCEINPDAKDWS</sequence>
<accession>A0A0C9U2X8</accession>
<gene>
    <name evidence="1" type="ORF">M422DRAFT_270147</name>
</gene>
<dbReference type="AlphaFoldDB" id="A0A0C9U2X8"/>
<organism evidence="1 2">
    <name type="scientific">Sphaerobolus stellatus (strain SS14)</name>
    <dbReference type="NCBI Taxonomy" id="990650"/>
    <lineage>
        <taxon>Eukaryota</taxon>
        <taxon>Fungi</taxon>
        <taxon>Dikarya</taxon>
        <taxon>Basidiomycota</taxon>
        <taxon>Agaricomycotina</taxon>
        <taxon>Agaricomycetes</taxon>
        <taxon>Phallomycetidae</taxon>
        <taxon>Geastrales</taxon>
        <taxon>Sphaerobolaceae</taxon>
        <taxon>Sphaerobolus</taxon>
    </lineage>
</organism>
<keyword evidence="2" id="KW-1185">Reference proteome</keyword>
<name>A0A0C9U2X8_SPHS4</name>
<dbReference type="HOGENOM" id="CLU_070143_0_0_1"/>
<dbReference type="EMBL" id="KN837303">
    <property type="protein sequence ID" value="KIJ28544.1"/>
    <property type="molecule type" value="Genomic_DNA"/>
</dbReference>
<evidence type="ECO:0000313" key="2">
    <source>
        <dbReference type="Proteomes" id="UP000054279"/>
    </source>
</evidence>